<reference evidence="1 2" key="1">
    <citation type="journal article" date="2017" name="Viruses">
        <title>The Operophtera brumata Nucleopolyhedrovirus (OpbuNPV) Represents an Early, Divergent Lineage within Genus Alphabaculovirus.</title>
        <authorList>
            <person name="Harrison R.L."/>
            <person name="Rowley D.L."/>
            <person name="Mowery J.D."/>
            <person name="Bauchan G.R."/>
            <person name="Burand J.P."/>
        </authorList>
    </citation>
    <scope>NUCLEOTIDE SEQUENCE [LARGE SCALE GENOMIC DNA]</scope>
    <source>
        <strain evidence="1">OpbuNPV-MA</strain>
    </source>
</reference>
<organism evidence="1 2">
    <name type="scientific">Operophtera brumata nucleopolyhedrovirus</name>
    <dbReference type="NCBI Taxonomy" id="1046267"/>
    <lineage>
        <taxon>Viruses</taxon>
        <taxon>Viruses incertae sedis</taxon>
        <taxon>Naldaviricetes</taxon>
        <taxon>Lefavirales</taxon>
        <taxon>Baculoviridae</taxon>
        <taxon>Alphabaculovirus</taxon>
        <taxon>Alphabaculovirus opbrumatae</taxon>
    </lineage>
</organism>
<keyword evidence="2" id="KW-1185">Reference proteome</keyword>
<name>A0A2H4UZZ1_9ABAC</name>
<protein>
    <submittedName>
        <fullName evidence="1">LEF-1</fullName>
    </submittedName>
</protein>
<dbReference type="EMBL" id="MF614691">
    <property type="protein sequence ID" value="AUA60346.1"/>
    <property type="molecule type" value="Genomic_DNA"/>
</dbReference>
<dbReference type="GeneID" id="41699912"/>
<accession>A0A2H4UZZ1</accession>
<dbReference type="KEGG" id="vg:41699912"/>
<evidence type="ECO:0000313" key="1">
    <source>
        <dbReference type="EMBL" id="AUA60346.1"/>
    </source>
</evidence>
<dbReference type="RefSeq" id="YP_009552675.1">
    <property type="nucleotide sequence ID" value="NC_040621.1"/>
</dbReference>
<proteinExistence type="predicted"/>
<dbReference type="InterPro" id="IPR016658">
    <property type="entry name" value="DNA_primase_LEF1"/>
</dbReference>
<dbReference type="OrthoDB" id="18354at10239"/>
<evidence type="ECO:0000313" key="2">
    <source>
        <dbReference type="Proteomes" id="UP000290445"/>
    </source>
</evidence>
<sequence>MSVYTDGQLNKIWHNVAYNDSRLWAFYCHRDSQWHHPKYTMTRDKFCEYVHMNNITDIHVKACLNNIGREWVIDLDFHEDDSDRLQFKMQVGKLVFQKFFGASVHRVLFSGNRGLHIWLKIAKFAMSAPQELRRKYYKAFVLPKVVRLADVKEGSFISAVLHVIKLPEIQQSIARYYPSIQNDTLKLVHELCPPVDELVFCNLNQIRAPYSYNYKGKNFSQDF</sequence>
<dbReference type="Proteomes" id="UP000290445">
    <property type="component" value="Segment"/>
</dbReference>
<dbReference type="PIRSF" id="PIRSF016433">
    <property type="entry name" value="Viral_DNA_prim"/>
    <property type="match status" value="1"/>
</dbReference>
<dbReference type="SUPFAM" id="SSF56747">
    <property type="entry name" value="Prim-pol domain"/>
    <property type="match status" value="1"/>
</dbReference>